<protein>
    <submittedName>
        <fullName evidence="2">Fibulin-2 isoform x1</fullName>
    </submittedName>
</protein>
<organism evidence="2 3">
    <name type="scientific">Lasius niger</name>
    <name type="common">Black garden ant</name>
    <dbReference type="NCBI Taxonomy" id="67767"/>
    <lineage>
        <taxon>Eukaryota</taxon>
        <taxon>Metazoa</taxon>
        <taxon>Ecdysozoa</taxon>
        <taxon>Arthropoda</taxon>
        <taxon>Hexapoda</taxon>
        <taxon>Insecta</taxon>
        <taxon>Pterygota</taxon>
        <taxon>Neoptera</taxon>
        <taxon>Endopterygota</taxon>
        <taxon>Hymenoptera</taxon>
        <taxon>Apocrita</taxon>
        <taxon>Aculeata</taxon>
        <taxon>Formicoidea</taxon>
        <taxon>Formicidae</taxon>
        <taxon>Formicinae</taxon>
        <taxon>Lasius</taxon>
        <taxon>Lasius</taxon>
    </lineage>
</organism>
<evidence type="ECO:0000313" key="2">
    <source>
        <dbReference type="EMBL" id="KMQ96199.1"/>
    </source>
</evidence>
<evidence type="ECO:0000313" key="3">
    <source>
        <dbReference type="Proteomes" id="UP000036403"/>
    </source>
</evidence>
<dbReference type="EMBL" id="LBMM01001500">
    <property type="protein sequence ID" value="KMQ96199.1"/>
    <property type="molecule type" value="Genomic_DNA"/>
</dbReference>
<accession>A0A0J7L145</accession>
<sequence length="71" mass="7829">METNTQRFIINLLGRGRHDSTAKTFTAIPIKIGKESPGPLLKTSPHGNGAHWPLTMPPARPLAFHRPKSHP</sequence>
<name>A0A0J7L145_LASNI</name>
<proteinExistence type="predicted"/>
<gene>
    <name evidence="2" type="ORF">RF55_3535</name>
</gene>
<feature type="region of interest" description="Disordered" evidence="1">
    <location>
        <begin position="34"/>
        <end position="71"/>
    </location>
</feature>
<comment type="caution">
    <text evidence="2">The sequence shown here is derived from an EMBL/GenBank/DDBJ whole genome shotgun (WGS) entry which is preliminary data.</text>
</comment>
<dbReference type="AlphaFoldDB" id="A0A0J7L145"/>
<reference evidence="2 3" key="1">
    <citation type="submission" date="2015-04" db="EMBL/GenBank/DDBJ databases">
        <title>Lasius niger genome sequencing.</title>
        <authorList>
            <person name="Konorov E.A."/>
            <person name="Nikitin M.A."/>
            <person name="Kirill M.V."/>
            <person name="Chang P."/>
        </authorList>
    </citation>
    <scope>NUCLEOTIDE SEQUENCE [LARGE SCALE GENOMIC DNA]</scope>
    <source>
        <tissue evidence="2">Whole</tissue>
    </source>
</reference>
<evidence type="ECO:0000256" key="1">
    <source>
        <dbReference type="SAM" id="MobiDB-lite"/>
    </source>
</evidence>
<dbReference type="Proteomes" id="UP000036403">
    <property type="component" value="Unassembled WGS sequence"/>
</dbReference>
<dbReference type="PaxDb" id="67767-A0A0J7L145"/>
<keyword evidence="3" id="KW-1185">Reference proteome</keyword>